<feature type="transmembrane region" description="Helical" evidence="18">
    <location>
        <begin position="23"/>
        <end position="41"/>
    </location>
</feature>
<keyword evidence="14 18" id="KW-0830">Ubiquinone</keyword>
<dbReference type="PRINTS" id="PR01436">
    <property type="entry name" value="NADHDHGNASE2"/>
</dbReference>
<feature type="transmembrane region" description="Helical" evidence="18">
    <location>
        <begin position="144"/>
        <end position="162"/>
    </location>
</feature>
<keyword evidence="16 18" id="KW-0472">Membrane</keyword>
<dbReference type="InterPro" id="IPR003917">
    <property type="entry name" value="NADH_UbQ_OxRdtase_chain2"/>
</dbReference>
<evidence type="ECO:0000256" key="10">
    <source>
        <dbReference type="ARBA" id="ARBA00022967"/>
    </source>
</evidence>
<comment type="catalytic activity">
    <reaction evidence="17 18">
        <text>a ubiquinone + NADH + 5 H(+)(in) = a ubiquinol + NAD(+) + 4 H(+)(out)</text>
        <dbReference type="Rhea" id="RHEA:29091"/>
        <dbReference type="Rhea" id="RHEA-COMP:9565"/>
        <dbReference type="Rhea" id="RHEA-COMP:9566"/>
        <dbReference type="ChEBI" id="CHEBI:15378"/>
        <dbReference type="ChEBI" id="CHEBI:16389"/>
        <dbReference type="ChEBI" id="CHEBI:17976"/>
        <dbReference type="ChEBI" id="CHEBI:57540"/>
        <dbReference type="ChEBI" id="CHEBI:57945"/>
        <dbReference type="EC" id="7.1.1.2"/>
    </reaction>
</comment>
<keyword evidence="12 18" id="KW-1133">Transmembrane helix</keyword>
<reference evidence="20" key="1">
    <citation type="journal article" date="2018" name="J. ISSAAS">
        <title>The contribution of mitochondrial metagenomics to large-scale data mining and phylogenetic analysis of Coleoptera.</title>
        <authorList>
            <person name="Miller K."/>
            <person name="Linard B."/>
            <person name="Motyka M."/>
            <person name="Bocek M."/>
            <person name="Vogler A.P."/>
        </authorList>
    </citation>
    <scope>NUCLEOTIDE SEQUENCE</scope>
</reference>
<keyword evidence="13 18" id="KW-0520">NAD</keyword>
<keyword evidence="7 18" id="KW-0679">Respiratory chain</keyword>
<feature type="transmembrane region" description="Helical" evidence="18">
    <location>
        <begin position="308"/>
        <end position="331"/>
    </location>
</feature>
<keyword evidence="15 18" id="KW-0496">Mitochondrion</keyword>
<evidence type="ECO:0000256" key="12">
    <source>
        <dbReference type="ARBA" id="ARBA00022989"/>
    </source>
</evidence>
<dbReference type="PANTHER" id="PTHR46552">
    <property type="entry name" value="NADH-UBIQUINONE OXIDOREDUCTASE CHAIN 2"/>
    <property type="match status" value="1"/>
</dbReference>
<evidence type="ECO:0000256" key="9">
    <source>
        <dbReference type="ARBA" id="ARBA00022792"/>
    </source>
</evidence>
<dbReference type="AlphaFoldDB" id="A0A346RGW8"/>
<keyword evidence="11 18" id="KW-0249">Electron transport</keyword>
<evidence type="ECO:0000259" key="19">
    <source>
        <dbReference type="Pfam" id="PF00361"/>
    </source>
</evidence>
<feature type="transmembrane region" description="Helical" evidence="18">
    <location>
        <begin position="265"/>
        <end position="287"/>
    </location>
</feature>
<evidence type="ECO:0000256" key="2">
    <source>
        <dbReference type="ARBA" id="ARBA00004448"/>
    </source>
</evidence>
<comment type="function">
    <text evidence="1">Core subunit of the mitochondrial membrane respiratory chain NADH dehydrogenase (Complex I) that is believed to belong to the minimal assembly required for catalysis. Complex I functions in the transfer of electrons from NADH to the respiratory chain. The immediate electron acceptor for the enzyme is believed to be ubiquinone.</text>
</comment>
<gene>
    <name evidence="20" type="primary">nad2</name>
</gene>
<dbReference type="GO" id="GO:0005743">
    <property type="term" value="C:mitochondrial inner membrane"/>
    <property type="evidence" value="ECO:0007669"/>
    <property type="project" value="UniProtKB-SubCell"/>
</dbReference>
<evidence type="ECO:0000256" key="5">
    <source>
        <dbReference type="ARBA" id="ARBA00021008"/>
    </source>
</evidence>
<evidence type="ECO:0000256" key="18">
    <source>
        <dbReference type="RuleBase" id="RU003403"/>
    </source>
</evidence>
<proteinExistence type="inferred from homology"/>
<keyword evidence="8 18" id="KW-0812">Transmembrane</keyword>
<dbReference type="EMBL" id="MG193386">
    <property type="protein sequence ID" value="AXS65315.1"/>
    <property type="molecule type" value="Genomic_DNA"/>
</dbReference>
<accession>A0A346RGW8</accession>
<protein>
    <recommendedName>
        <fullName evidence="5 18">NADH-ubiquinone oxidoreductase chain 2</fullName>
        <ecNumber evidence="4 18">7.1.1.2</ecNumber>
    </recommendedName>
</protein>
<sequence>MYKLLFFFTMVSGSMITLSANSWISMWIGLEINLLSIIPLMKNKKNMMESEAAMKYFITQALASTILLFSIIMMMKSNQFLLYSKMINLTLDSAIFTKMGAAPFHFWFPEVMEGLNWINATIMMTWQKIAPLVMFSYTSKSTNLMITAIIASMLVSGIMGLNQTSLRKILAYSSINHIGWMIAALLLNQTIWTTYMTIYFLMTINMTLMFKTFNVFTVYQLVNEINKNKKIKILFTMNFLSLGGIPPFIGFFPKWITINELINKNMILLAFIMILMTLVTLFFYMRVTFTSMILENLETKTIKINQNLNKLMISNFILISSLSLCTLMFWVT</sequence>
<evidence type="ECO:0000256" key="7">
    <source>
        <dbReference type="ARBA" id="ARBA00022660"/>
    </source>
</evidence>
<comment type="similarity">
    <text evidence="3 18">Belongs to the complex I subunit 2 family.</text>
</comment>
<comment type="subcellular location">
    <subcellularLocation>
        <location evidence="2 18">Mitochondrion inner membrane</location>
        <topology evidence="2 18">Multi-pass membrane protein</topology>
    </subcellularLocation>
</comment>
<feature type="transmembrane region" description="Helical" evidence="18">
    <location>
        <begin position="233"/>
        <end position="253"/>
    </location>
</feature>
<keyword evidence="10 18" id="KW-1278">Translocase</keyword>
<dbReference type="GO" id="GO:0006120">
    <property type="term" value="P:mitochondrial electron transport, NADH to ubiquinone"/>
    <property type="evidence" value="ECO:0007669"/>
    <property type="project" value="InterPro"/>
</dbReference>
<comment type="function">
    <text evidence="18">Core subunit of the mitochondrial membrane respiratory chain NADH dehydrogenase (Complex I) which catalyzes electron transfer from NADH through the respiratory chain, using ubiquinone as an electron acceptor. Essential for the catalytic activity and assembly of complex I.</text>
</comment>
<dbReference type="PANTHER" id="PTHR46552:SF1">
    <property type="entry name" value="NADH-UBIQUINONE OXIDOREDUCTASE CHAIN 2"/>
    <property type="match status" value="1"/>
</dbReference>
<evidence type="ECO:0000256" key="16">
    <source>
        <dbReference type="ARBA" id="ARBA00023136"/>
    </source>
</evidence>
<keyword evidence="9 18" id="KW-0999">Mitochondrion inner membrane</keyword>
<keyword evidence="6" id="KW-0813">Transport</keyword>
<dbReference type="InterPro" id="IPR001750">
    <property type="entry name" value="ND/Mrp_TM"/>
</dbReference>
<evidence type="ECO:0000256" key="11">
    <source>
        <dbReference type="ARBA" id="ARBA00022982"/>
    </source>
</evidence>
<dbReference type="Pfam" id="PF00361">
    <property type="entry name" value="Proton_antipo_M"/>
    <property type="match status" value="1"/>
</dbReference>
<feature type="transmembrane region" description="Helical" evidence="18">
    <location>
        <begin position="169"/>
        <end position="192"/>
    </location>
</feature>
<dbReference type="InterPro" id="IPR050175">
    <property type="entry name" value="Complex_I_Subunit_2"/>
</dbReference>
<evidence type="ECO:0000256" key="15">
    <source>
        <dbReference type="ARBA" id="ARBA00023128"/>
    </source>
</evidence>
<dbReference type="GO" id="GO:0008137">
    <property type="term" value="F:NADH dehydrogenase (ubiquinone) activity"/>
    <property type="evidence" value="ECO:0007669"/>
    <property type="project" value="UniProtKB-EC"/>
</dbReference>
<feature type="transmembrane region" description="Helical" evidence="18">
    <location>
        <begin position="53"/>
        <end position="75"/>
    </location>
</feature>
<feature type="transmembrane region" description="Helical" evidence="18">
    <location>
        <begin position="198"/>
        <end position="221"/>
    </location>
</feature>
<dbReference type="EC" id="7.1.1.2" evidence="4 18"/>
<evidence type="ECO:0000313" key="20">
    <source>
        <dbReference type="EMBL" id="AXS65315.1"/>
    </source>
</evidence>
<evidence type="ECO:0000256" key="3">
    <source>
        <dbReference type="ARBA" id="ARBA00007012"/>
    </source>
</evidence>
<evidence type="ECO:0000256" key="4">
    <source>
        <dbReference type="ARBA" id="ARBA00012944"/>
    </source>
</evidence>
<evidence type="ECO:0000256" key="17">
    <source>
        <dbReference type="ARBA" id="ARBA00049551"/>
    </source>
</evidence>
<organism evidence="20">
    <name type="scientific">Bostrichoidea sp. 7 KM-2017</name>
    <dbReference type="NCBI Taxonomy" id="2219281"/>
    <lineage>
        <taxon>Eukaryota</taxon>
        <taxon>Metazoa</taxon>
        <taxon>Ecdysozoa</taxon>
        <taxon>Arthropoda</taxon>
        <taxon>Hexapoda</taxon>
        <taxon>Insecta</taxon>
        <taxon>Pterygota</taxon>
        <taxon>Neoptera</taxon>
        <taxon>Endopterygota</taxon>
        <taxon>Coleoptera</taxon>
        <taxon>Polyphaga</taxon>
        <taxon>Bostrichiformia</taxon>
    </lineage>
</organism>
<evidence type="ECO:0000256" key="8">
    <source>
        <dbReference type="ARBA" id="ARBA00022692"/>
    </source>
</evidence>
<evidence type="ECO:0000256" key="14">
    <source>
        <dbReference type="ARBA" id="ARBA00023075"/>
    </source>
</evidence>
<name>A0A346RGW8_9COLE</name>
<geneLocation type="mitochondrion" evidence="20"/>
<evidence type="ECO:0000256" key="13">
    <source>
        <dbReference type="ARBA" id="ARBA00023027"/>
    </source>
</evidence>
<evidence type="ECO:0000256" key="1">
    <source>
        <dbReference type="ARBA" id="ARBA00003257"/>
    </source>
</evidence>
<feature type="domain" description="NADH:quinone oxidoreductase/Mrp antiporter transmembrane" evidence="19">
    <location>
        <begin position="20"/>
        <end position="278"/>
    </location>
</feature>
<evidence type="ECO:0000256" key="6">
    <source>
        <dbReference type="ARBA" id="ARBA00022448"/>
    </source>
</evidence>